<keyword evidence="4 6" id="KW-0238">DNA-binding</keyword>
<protein>
    <submittedName>
        <fullName evidence="9">Site-specific recombinase XerD</fullName>
    </submittedName>
</protein>
<dbReference type="InterPro" id="IPR002104">
    <property type="entry name" value="Integrase_catalytic"/>
</dbReference>
<dbReference type="AlphaFoldDB" id="A0A1T4P9L9"/>
<comment type="similarity">
    <text evidence="2">Belongs to the 'phage' integrase family.</text>
</comment>
<dbReference type="InterPro" id="IPR050808">
    <property type="entry name" value="Phage_Integrase"/>
</dbReference>
<evidence type="ECO:0000256" key="5">
    <source>
        <dbReference type="ARBA" id="ARBA00023172"/>
    </source>
</evidence>
<dbReference type="Gene3D" id="1.10.443.10">
    <property type="entry name" value="Intergrase catalytic core"/>
    <property type="match status" value="1"/>
</dbReference>
<evidence type="ECO:0000256" key="2">
    <source>
        <dbReference type="ARBA" id="ARBA00008857"/>
    </source>
</evidence>
<sequence length="375" mass="43210">MGKNLNGNELGKGLIQEKTGLYSARYVDRNGKRQSKRFKKLQEARKWLADSIFLDDHSNPMYPGNMTCNAWFATWIEMKKTSTRPGTLEVYTSYYNNTVKDIIGDMQLSDVKPIQCQMILSKMAERGYHQGTIKHTRIVLYGMFEAARENDIIISNPMKRSLKIEIGKPAKVREALSLEDQKKLFKALVGHKYENQYTFTMQTGLRVGELVGLRWEDVDFKNRTIKVQRTMKYVYASKEWRIGPPKSAAGNRTIPLTDVAIDILKKQKEQNSKLKVLPLEFKDYVFIDDNGLIKYGSYDAALNWVCKKTGINHITMHNLRHTFATRCVQSGMTPKTLQTILGHSKISVTMDLYVHISEEEKFREMDKVSEMLKAI</sequence>
<dbReference type="PROSITE" id="PS51900">
    <property type="entry name" value="CB"/>
    <property type="match status" value="1"/>
</dbReference>
<dbReference type="InterPro" id="IPR011010">
    <property type="entry name" value="DNA_brk_join_enz"/>
</dbReference>
<dbReference type="PANTHER" id="PTHR30629:SF2">
    <property type="entry name" value="PROPHAGE INTEGRASE INTS-RELATED"/>
    <property type="match status" value="1"/>
</dbReference>
<keyword evidence="5" id="KW-0233">DNA recombination</keyword>
<dbReference type="Gene3D" id="3.30.160.60">
    <property type="entry name" value="Classic Zinc Finger"/>
    <property type="match status" value="1"/>
</dbReference>
<comment type="function">
    <text evidence="1">Site-specific tyrosine recombinase, which acts by catalyzing the cutting and rejoining of the recombining DNA molecules.</text>
</comment>
<dbReference type="PROSITE" id="PS51898">
    <property type="entry name" value="TYR_RECOMBINASE"/>
    <property type="match status" value="1"/>
</dbReference>
<keyword evidence="3" id="KW-0229">DNA integration</keyword>
<dbReference type="InterPro" id="IPR004107">
    <property type="entry name" value="Integrase_SAM-like_N"/>
</dbReference>
<evidence type="ECO:0000313" key="10">
    <source>
        <dbReference type="Proteomes" id="UP000189857"/>
    </source>
</evidence>
<proteinExistence type="inferred from homology"/>
<dbReference type="PANTHER" id="PTHR30629">
    <property type="entry name" value="PROPHAGE INTEGRASE"/>
    <property type="match status" value="1"/>
</dbReference>
<evidence type="ECO:0000256" key="1">
    <source>
        <dbReference type="ARBA" id="ARBA00003283"/>
    </source>
</evidence>
<dbReference type="Pfam" id="PF00589">
    <property type="entry name" value="Phage_integrase"/>
    <property type="match status" value="1"/>
</dbReference>
<dbReference type="SUPFAM" id="SSF56349">
    <property type="entry name" value="DNA breaking-rejoining enzymes"/>
    <property type="match status" value="1"/>
</dbReference>
<dbReference type="GO" id="GO:0003677">
    <property type="term" value="F:DNA binding"/>
    <property type="evidence" value="ECO:0007669"/>
    <property type="project" value="UniProtKB-UniRule"/>
</dbReference>
<evidence type="ECO:0000313" key="9">
    <source>
        <dbReference type="EMBL" id="SJZ87936.1"/>
    </source>
</evidence>
<keyword evidence="10" id="KW-1185">Reference proteome</keyword>
<dbReference type="Gene3D" id="1.10.150.130">
    <property type="match status" value="1"/>
</dbReference>
<feature type="domain" description="Tyr recombinase" evidence="7">
    <location>
        <begin position="171"/>
        <end position="366"/>
    </location>
</feature>
<dbReference type="InterPro" id="IPR044068">
    <property type="entry name" value="CB"/>
</dbReference>
<evidence type="ECO:0000256" key="4">
    <source>
        <dbReference type="ARBA" id="ARBA00023125"/>
    </source>
</evidence>
<dbReference type="OrthoDB" id="9803188at2"/>
<dbReference type="Pfam" id="PF14659">
    <property type="entry name" value="Phage_int_SAM_3"/>
    <property type="match status" value="1"/>
</dbReference>
<evidence type="ECO:0000259" key="7">
    <source>
        <dbReference type="PROSITE" id="PS51898"/>
    </source>
</evidence>
<organism evidence="9 10">
    <name type="scientific">Eubacterium ruminantium</name>
    <dbReference type="NCBI Taxonomy" id="42322"/>
    <lineage>
        <taxon>Bacteria</taxon>
        <taxon>Bacillati</taxon>
        <taxon>Bacillota</taxon>
        <taxon>Clostridia</taxon>
        <taxon>Eubacteriales</taxon>
        <taxon>Eubacteriaceae</taxon>
        <taxon>Eubacterium</taxon>
    </lineage>
</organism>
<evidence type="ECO:0000259" key="8">
    <source>
        <dbReference type="PROSITE" id="PS51900"/>
    </source>
</evidence>
<dbReference type="RefSeq" id="WP_078787693.1">
    <property type="nucleotide sequence ID" value="NZ_FMTO01000010.1"/>
</dbReference>
<dbReference type="EMBL" id="FUXA01000011">
    <property type="protein sequence ID" value="SJZ87936.1"/>
    <property type="molecule type" value="Genomic_DNA"/>
</dbReference>
<dbReference type="GO" id="GO:0015074">
    <property type="term" value="P:DNA integration"/>
    <property type="evidence" value="ECO:0007669"/>
    <property type="project" value="UniProtKB-KW"/>
</dbReference>
<evidence type="ECO:0000256" key="6">
    <source>
        <dbReference type="PROSITE-ProRule" id="PRU01248"/>
    </source>
</evidence>
<reference evidence="9 10" key="1">
    <citation type="submission" date="2017-02" db="EMBL/GenBank/DDBJ databases">
        <authorList>
            <person name="Peterson S.W."/>
        </authorList>
    </citation>
    <scope>NUCLEOTIDE SEQUENCE [LARGE SCALE GENOMIC DNA]</scope>
    <source>
        <strain evidence="9 10">ATCC 17233</strain>
    </source>
</reference>
<dbReference type="InterPro" id="IPR010998">
    <property type="entry name" value="Integrase_recombinase_N"/>
</dbReference>
<feature type="domain" description="Core-binding (CB)" evidence="8">
    <location>
        <begin position="66"/>
        <end position="148"/>
    </location>
</feature>
<name>A0A1T4P9L9_9FIRM</name>
<accession>A0A1T4P9L9</accession>
<evidence type="ECO:0000256" key="3">
    <source>
        <dbReference type="ARBA" id="ARBA00022908"/>
    </source>
</evidence>
<dbReference type="CDD" id="cd01189">
    <property type="entry name" value="INT_ICEBs1_C_like"/>
    <property type="match status" value="1"/>
</dbReference>
<dbReference type="Proteomes" id="UP000189857">
    <property type="component" value="Unassembled WGS sequence"/>
</dbReference>
<dbReference type="InterPro" id="IPR013762">
    <property type="entry name" value="Integrase-like_cat_sf"/>
</dbReference>
<dbReference type="GO" id="GO:0006310">
    <property type="term" value="P:DNA recombination"/>
    <property type="evidence" value="ECO:0007669"/>
    <property type="project" value="UniProtKB-KW"/>
</dbReference>
<gene>
    <name evidence="9" type="ORF">SAMN02745110_01870</name>
</gene>